<evidence type="ECO:0000313" key="2">
    <source>
        <dbReference type="EMBL" id="CUS39350.1"/>
    </source>
</evidence>
<proteinExistence type="predicted"/>
<dbReference type="InterPro" id="IPR018841">
    <property type="entry name" value="DUF2442"/>
</dbReference>
<evidence type="ECO:0000256" key="1">
    <source>
        <dbReference type="SAM" id="MobiDB-lite"/>
    </source>
</evidence>
<name>A0A0S4LU08_9BACT</name>
<gene>
    <name evidence="2" type="ORF">COMA2_70094</name>
</gene>
<protein>
    <recommendedName>
        <fullName evidence="4">DUF2442 domain-containing protein</fullName>
    </recommendedName>
</protein>
<keyword evidence="3" id="KW-1185">Reference proteome</keyword>
<evidence type="ECO:0000313" key="3">
    <source>
        <dbReference type="Proteomes" id="UP000198736"/>
    </source>
</evidence>
<dbReference type="EMBL" id="CZPZ01000034">
    <property type="protein sequence ID" value="CUS39350.1"/>
    <property type="molecule type" value="Genomic_DNA"/>
</dbReference>
<dbReference type="Proteomes" id="UP000198736">
    <property type="component" value="Unassembled WGS sequence"/>
</dbReference>
<organism evidence="2 3">
    <name type="scientific">Candidatus Nitrospira nitrificans</name>
    <dbReference type="NCBI Taxonomy" id="1742973"/>
    <lineage>
        <taxon>Bacteria</taxon>
        <taxon>Pseudomonadati</taxon>
        <taxon>Nitrospirota</taxon>
        <taxon>Nitrospiria</taxon>
        <taxon>Nitrospirales</taxon>
        <taxon>Nitrospiraceae</taxon>
        <taxon>Nitrospira</taxon>
    </lineage>
</organism>
<reference evidence="3" key="1">
    <citation type="submission" date="2015-10" db="EMBL/GenBank/DDBJ databases">
        <authorList>
            <person name="Luecker S."/>
            <person name="Luecker S."/>
        </authorList>
    </citation>
    <scope>NUCLEOTIDE SEQUENCE [LARGE SCALE GENOMIC DNA]</scope>
</reference>
<feature type="compositionally biased region" description="Polar residues" evidence="1">
    <location>
        <begin position="93"/>
        <end position="104"/>
    </location>
</feature>
<dbReference type="OrthoDB" id="9795924at2"/>
<dbReference type="Pfam" id="PF10387">
    <property type="entry name" value="DUF2442"/>
    <property type="match status" value="1"/>
</dbReference>
<sequence length="116" mass="13122">MRDKNIACVEVTNISKHGLWLCTRDSELFISFREFPRFLDASVSKIMRVEQPNPDFLHWPDLGIDLAVESVRCFPLPSKPSRPTTRACRQAKTGPSTQSKSSLPSAPVKRRPKNKA</sequence>
<dbReference type="AlphaFoldDB" id="A0A0S4LU08"/>
<feature type="region of interest" description="Disordered" evidence="1">
    <location>
        <begin position="76"/>
        <end position="116"/>
    </location>
</feature>
<accession>A0A0S4LU08</accession>
<dbReference type="STRING" id="1742973.COMA2_70094"/>
<evidence type="ECO:0008006" key="4">
    <source>
        <dbReference type="Google" id="ProtNLM"/>
    </source>
</evidence>
<dbReference type="RefSeq" id="WP_090901589.1">
    <property type="nucleotide sequence ID" value="NZ_CZPZ01000034.1"/>
</dbReference>